<dbReference type="Gene3D" id="1.10.260.40">
    <property type="entry name" value="lambda repressor-like DNA-binding domains"/>
    <property type="match status" value="1"/>
</dbReference>
<dbReference type="PROSITE" id="PS50943">
    <property type="entry name" value="HTH_CROC1"/>
    <property type="match status" value="1"/>
</dbReference>
<reference evidence="2 3" key="1">
    <citation type="submission" date="2019-03" db="EMBL/GenBank/DDBJ databases">
        <title>Draft genome sequences of novel Actinobacteria.</title>
        <authorList>
            <person name="Sahin N."/>
            <person name="Ay H."/>
            <person name="Saygin H."/>
        </authorList>
    </citation>
    <scope>NUCLEOTIDE SEQUENCE [LARGE SCALE GENOMIC DNA]</scope>
    <source>
        <strain evidence="2 3">JCM 13523</strain>
    </source>
</reference>
<proteinExistence type="predicted"/>
<dbReference type="RefSeq" id="WP_132168499.1">
    <property type="nucleotide sequence ID" value="NZ_SMKX01000043.1"/>
</dbReference>
<name>A0A4R4ZJJ1_9ACTN</name>
<dbReference type="SUPFAM" id="SSF47413">
    <property type="entry name" value="lambda repressor-like DNA-binding domains"/>
    <property type="match status" value="1"/>
</dbReference>
<protein>
    <submittedName>
        <fullName evidence="2">XRE family transcriptional regulator</fullName>
    </submittedName>
</protein>
<evidence type="ECO:0000259" key="1">
    <source>
        <dbReference type="PROSITE" id="PS50943"/>
    </source>
</evidence>
<dbReference type="EMBL" id="SMKX01000043">
    <property type="protein sequence ID" value="TDD58921.1"/>
    <property type="molecule type" value="Genomic_DNA"/>
</dbReference>
<accession>A0A4R4ZJJ1</accession>
<dbReference type="InterPro" id="IPR041413">
    <property type="entry name" value="MLTR_LBD"/>
</dbReference>
<dbReference type="OrthoDB" id="3212310at2"/>
<dbReference type="InterPro" id="IPR010982">
    <property type="entry name" value="Lambda_DNA-bd_dom_sf"/>
</dbReference>
<keyword evidence="3" id="KW-1185">Reference proteome</keyword>
<dbReference type="InterPro" id="IPR001387">
    <property type="entry name" value="Cro/C1-type_HTH"/>
</dbReference>
<feature type="domain" description="HTH cro/C1-type" evidence="1">
    <location>
        <begin position="36"/>
        <end position="83"/>
    </location>
</feature>
<dbReference type="GO" id="GO:0003677">
    <property type="term" value="F:DNA binding"/>
    <property type="evidence" value="ECO:0007669"/>
    <property type="project" value="InterPro"/>
</dbReference>
<dbReference type="Gene3D" id="3.30.450.180">
    <property type="match status" value="1"/>
</dbReference>
<evidence type="ECO:0000313" key="3">
    <source>
        <dbReference type="Proteomes" id="UP000295124"/>
    </source>
</evidence>
<dbReference type="CDD" id="cd00093">
    <property type="entry name" value="HTH_XRE"/>
    <property type="match status" value="1"/>
</dbReference>
<dbReference type="AlphaFoldDB" id="A0A4R4ZJJ1"/>
<evidence type="ECO:0000313" key="2">
    <source>
        <dbReference type="EMBL" id="TDD58921.1"/>
    </source>
</evidence>
<dbReference type="Pfam" id="PF17765">
    <property type="entry name" value="MLTR_LBD"/>
    <property type="match status" value="1"/>
</dbReference>
<comment type="caution">
    <text evidence="2">The sequence shown here is derived from an EMBL/GenBank/DDBJ whole genome shotgun (WGS) entry which is preliminary data.</text>
</comment>
<gene>
    <name evidence="2" type="ORF">E1263_17205</name>
</gene>
<organism evidence="2 3">
    <name type="scientific">Kribbella antibiotica</name>
    <dbReference type="NCBI Taxonomy" id="190195"/>
    <lineage>
        <taxon>Bacteria</taxon>
        <taxon>Bacillati</taxon>
        <taxon>Actinomycetota</taxon>
        <taxon>Actinomycetes</taxon>
        <taxon>Propionibacteriales</taxon>
        <taxon>Kribbellaceae</taxon>
        <taxon>Kribbella</taxon>
    </lineage>
</organism>
<sequence>MTVDPGPLGRNLRAWRERVRPEEVGLPGTSRRRTPGLRREELATLAGVSPEYVVRLEQGRTRHPSPQVVSAMARALGLSPFELDHLYRLAGLSTPESGLMPRHITPGVRRLVDRLGDSVPIAVCTSSWETVYWNPLWAALLGDPARAASGRARNFAWRHFNGLLTGITLPPETLAEFEHDLACDLRRTVDRYPGEHDLAAMCQELRERFDRFARSWDSGDLPRHRTVRKIIEHDELGTIALDSDILTAPDSELYVTVLTTEPGSEDSSRLSLVLALSGWSSIPG</sequence>
<dbReference type="SMART" id="SM00530">
    <property type="entry name" value="HTH_XRE"/>
    <property type="match status" value="1"/>
</dbReference>
<dbReference type="Pfam" id="PF13560">
    <property type="entry name" value="HTH_31"/>
    <property type="match status" value="1"/>
</dbReference>
<dbReference type="Proteomes" id="UP000295124">
    <property type="component" value="Unassembled WGS sequence"/>
</dbReference>
<dbReference type="PANTHER" id="PTHR35010:SF2">
    <property type="entry name" value="BLL4672 PROTEIN"/>
    <property type="match status" value="1"/>
</dbReference>
<dbReference type="PANTHER" id="PTHR35010">
    <property type="entry name" value="BLL4672 PROTEIN-RELATED"/>
    <property type="match status" value="1"/>
</dbReference>